<dbReference type="AlphaFoldDB" id="A0A2V4NJM8"/>
<sequence>MNPLHLLLGTRAQRLAEPLPPRRTRGVWYLVFLVLGLLAGVCGSFVQALWDPFGLLLALAGCAAVFYGGLRAAGTKLGAGAGLIGWFVTTIVLAAPRPEGDFVLSSQAASYLYLIGGLTLGVVCASLPTRSPYAFGIPRQRD</sequence>
<feature type="transmembrane region" description="Helical" evidence="1">
    <location>
        <begin position="27"/>
        <end position="46"/>
    </location>
</feature>
<proteinExistence type="predicted"/>
<keyword evidence="1" id="KW-0472">Membrane</keyword>
<dbReference type="Pfam" id="PF19608">
    <property type="entry name" value="DUF6113"/>
    <property type="match status" value="1"/>
</dbReference>
<evidence type="ECO:0000256" key="1">
    <source>
        <dbReference type="SAM" id="Phobius"/>
    </source>
</evidence>
<dbReference type="OrthoDB" id="4338760at2"/>
<comment type="caution">
    <text evidence="2">The sequence shown here is derived from an EMBL/GenBank/DDBJ whole genome shotgun (WGS) entry which is preliminary data.</text>
</comment>
<name>A0A2V4NJM8_9ACTN</name>
<feature type="transmembrane region" description="Helical" evidence="1">
    <location>
        <begin position="108"/>
        <end position="129"/>
    </location>
</feature>
<accession>A0A2V4NJM8</accession>
<dbReference type="Proteomes" id="UP000248039">
    <property type="component" value="Unassembled WGS sequence"/>
</dbReference>
<dbReference type="InterPro" id="IPR046095">
    <property type="entry name" value="DUF6113"/>
</dbReference>
<dbReference type="RefSeq" id="WP_110672371.1">
    <property type="nucleotide sequence ID" value="NZ_PYBW01000108.1"/>
</dbReference>
<evidence type="ECO:0000313" key="2">
    <source>
        <dbReference type="EMBL" id="PYC72116.1"/>
    </source>
</evidence>
<organism evidence="2 3">
    <name type="scientific">Streptomyces tateyamensis</name>
    <dbReference type="NCBI Taxonomy" id="565073"/>
    <lineage>
        <taxon>Bacteria</taxon>
        <taxon>Bacillati</taxon>
        <taxon>Actinomycetota</taxon>
        <taxon>Actinomycetes</taxon>
        <taxon>Kitasatosporales</taxon>
        <taxon>Streptomycetaceae</taxon>
        <taxon>Streptomyces</taxon>
    </lineage>
</organism>
<gene>
    <name evidence="2" type="ORF">C7C46_26125</name>
</gene>
<feature type="transmembrane region" description="Helical" evidence="1">
    <location>
        <begin position="52"/>
        <end position="70"/>
    </location>
</feature>
<reference evidence="2 3" key="1">
    <citation type="submission" date="2018-03" db="EMBL/GenBank/DDBJ databases">
        <title>Bioinformatic expansion and discovery of thiopeptide antibiotics.</title>
        <authorList>
            <person name="Schwalen C.J."/>
            <person name="Hudson G.A."/>
            <person name="Mitchell D.A."/>
        </authorList>
    </citation>
    <scope>NUCLEOTIDE SEQUENCE [LARGE SCALE GENOMIC DNA]</scope>
    <source>
        <strain evidence="2 3">ATCC 21389</strain>
    </source>
</reference>
<keyword evidence="1" id="KW-1133">Transmembrane helix</keyword>
<evidence type="ECO:0000313" key="3">
    <source>
        <dbReference type="Proteomes" id="UP000248039"/>
    </source>
</evidence>
<keyword evidence="1" id="KW-0812">Transmembrane</keyword>
<evidence type="ECO:0008006" key="4">
    <source>
        <dbReference type="Google" id="ProtNLM"/>
    </source>
</evidence>
<dbReference type="EMBL" id="PYBW01000108">
    <property type="protein sequence ID" value="PYC72116.1"/>
    <property type="molecule type" value="Genomic_DNA"/>
</dbReference>
<keyword evidence="3" id="KW-1185">Reference proteome</keyword>
<protein>
    <recommendedName>
        <fullName evidence="4">TIGR04086 family membrane protein</fullName>
    </recommendedName>
</protein>
<feature type="transmembrane region" description="Helical" evidence="1">
    <location>
        <begin position="77"/>
        <end position="96"/>
    </location>
</feature>